<proteinExistence type="predicted"/>
<keyword evidence="2" id="KW-1185">Reference proteome</keyword>
<protein>
    <submittedName>
        <fullName evidence="1">Uncharacterized protein</fullName>
    </submittedName>
</protein>
<dbReference type="Proteomes" id="UP000828390">
    <property type="component" value="Unassembled WGS sequence"/>
</dbReference>
<sequence length="78" mass="8939">MLYSDCVCVSSADADSLLPWQEYGHTLNIKISWNDNIMLEEYQHVYLVTTKTCPLYCDNITSRGKDSLTSNTCCRHTK</sequence>
<dbReference type="AlphaFoldDB" id="A0A9D4CY75"/>
<reference evidence="1" key="1">
    <citation type="journal article" date="2019" name="bioRxiv">
        <title>The Genome of the Zebra Mussel, Dreissena polymorpha: A Resource for Invasive Species Research.</title>
        <authorList>
            <person name="McCartney M.A."/>
            <person name="Auch B."/>
            <person name="Kono T."/>
            <person name="Mallez S."/>
            <person name="Zhang Y."/>
            <person name="Obille A."/>
            <person name="Becker A."/>
            <person name="Abrahante J.E."/>
            <person name="Garbe J."/>
            <person name="Badalamenti J.P."/>
            <person name="Herman A."/>
            <person name="Mangelson H."/>
            <person name="Liachko I."/>
            <person name="Sullivan S."/>
            <person name="Sone E.D."/>
            <person name="Koren S."/>
            <person name="Silverstein K.A.T."/>
            <person name="Beckman K.B."/>
            <person name="Gohl D.M."/>
        </authorList>
    </citation>
    <scope>NUCLEOTIDE SEQUENCE</scope>
    <source>
        <strain evidence="1">Duluth1</strain>
        <tissue evidence="1">Whole animal</tissue>
    </source>
</reference>
<name>A0A9D4CY75_DREPO</name>
<dbReference type="EMBL" id="JAIWYP010000011">
    <property type="protein sequence ID" value="KAH3734331.1"/>
    <property type="molecule type" value="Genomic_DNA"/>
</dbReference>
<accession>A0A9D4CY75</accession>
<evidence type="ECO:0000313" key="1">
    <source>
        <dbReference type="EMBL" id="KAH3734331.1"/>
    </source>
</evidence>
<gene>
    <name evidence="1" type="ORF">DPMN_040770</name>
</gene>
<evidence type="ECO:0000313" key="2">
    <source>
        <dbReference type="Proteomes" id="UP000828390"/>
    </source>
</evidence>
<organism evidence="1 2">
    <name type="scientific">Dreissena polymorpha</name>
    <name type="common">Zebra mussel</name>
    <name type="synonym">Mytilus polymorpha</name>
    <dbReference type="NCBI Taxonomy" id="45954"/>
    <lineage>
        <taxon>Eukaryota</taxon>
        <taxon>Metazoa</taxon>
        <taxon>Spiralia</taxon>
        <taxon>Lophotrochozoa</taxon>
        <taxon>Mollusca</taxon>
        <taxon>Bivalvia</taxon>
        <taxon>Autobranchia</taxon>
        <taxon>Heteroconchia</taxon>
        <taxon>Euheterodonta</taxon>
        <taxon>Imparidentia</taxon>
        <taxon>Neoheterodontei</taxon>
        <taxon>Myida</taxon>
        <taxon>Dreissenoidea</taxon>
        <taxon>Dreissenidae</taxon>
        <taxon>Dreissena</taxon>
    </lineage>
</organism>
<comment type="caution">
    <text evidence="1">The sequence shown here is derived from an EMBL/GenBank/DDBJ whole genome shotgun (WGS) entry which is preliminary data.</text>
</comment>
<reference evidence="1" key="2">
    <citation type="submission" date="2020-11" db="EMBL/GenBank/DDBJ databases">
        <authorList>
            <person name="McCartney M.A."/>
            <person name="Auch B."/>
            <person name="Kono T."/>
            <person name="Mallez S."/>
            <person name="Becker A."/>
            <person name="Gohl D.M."/>
            <person name="Silverstein K.A.T."/>
            <person name="Koren S."/>
            <person name="Bechman K.B."/>
            <person name="Herman A."/>
            <person name="Abrahante J.E."/>
            <person name="Garbe J."/>
        </authorList>
    </citation>
    <scope>NUCLEOTIDE SEQUENCE</scope>
    <source>
        <strain evidence="1">Duluth1</strain>
        <tissue evidence="1">Whole animal</tissue>
    </source>
</reference>